<keyword evidence="3" id="KW-1185">Reference proteome</keyword>
<organism evidence="2 3">
    <name type="scientific">Tilletiopsis washingtonensis</name>
    <dbReference type="NCBI Taxonomy" id="58919"/>
    <lineage>
        <taxon>Eukaryota</taxon>
        <taxon>Fungi</taxon>
        <taxon>Dikarya</taxon>
        <taxon>Basidiomycota</taxon>
        <taxon>Ustilaginomycotina</taxon>
        <taxon>Exobasidiomycetes</taxon>
        <taxon>Entylomatales</taxon>
        <taxon>Entylomatales incertae sedis</taxon>
        <taxon>Tilletiopsis</taxon>
    </lineage>
</organism>
<evidence type="ECO:0000256" key="1">
    <source>
        <dbReference type="SAM" id="MobiDB-lite"/>
    </source>
</evidence>
<feature type="region of interest" description="Disordered" evidence="1">
    <location>
        <begin position="1"/>
        <end position="33"/>
    </location>
</feature>
<gene>
    <name evidence="2" type="ORF">FA09DRAFT_232954</name>
</gene>
<dbReference type="Proteomes" id="UP000245946">
    <property type="component" value="Unassembled WGS sequence"/>
</dbReference>
<protein>
    <submittedName>
        <fullName evidence="2">Uncharacterized protein</fullName>
    </submittedName>
</protein>
<dbReference type="RefSeq" id="XP_025599769.1">
    <property type="nucleotide sequence ID" value="XM_025739609.1"/>
</dbReference>
<proteinExistence type="predicted"/>
<dbReference type="EMBL" id="KZ819288">
    <property type="protein sequence ID" value="PWN99490.1"/>
    <property type="molecule type" value="Genomic_DNA"/>
</dbReference>
<dbReference type="AlphaFoldDB" id="A0A316ZCR5"/>
<evidence type="ECO:0000313" key="2">
    <source>
        <dbReference type="EMBL" id="PWN99490.1"/>
    </source>
</evidence>
<accession>A0A316ZCR5</accession>
<dbReference type="GeneID" id="37267155"/>
<sequence length="149" mass="15855">MHRADNESWHAAARAKPDASAKQRRVHLGRRRGPEAAAAASAAAFALLAFCHQAPRRHASLAPSGSKRLGRPASGAPHRCTLAVSSARRISDSLLLSKVCEWEEGMSAARGGSRGCCCGKLDSPEQRRAAKPSHERSQSGAWVAWLPTA</sequence>
<name>A0A316ZCR5_9BASI</name>
<evidence type="ECO:0000313" key="3">
    <source>
        <dbReference type="Proteomes" id="UP000245946"/>
    </source>
</evidence>
<reference evidence="2 3" key="1">
    <citation type="journal article" date="2018" name="Mol. Biol. Evol.">
        <title>Broad Genomic Sampling Reveals a Smut Pathogenic Ancestry of the Fungal Clade Ustilaginomycotina.</title>
        <authorList>
            <person name="Kijpornyongpan T."/>
            <person name="Mondo S.J."/>
            <person name="Barry K."/>
            <person name="Sandor L."/>
            <person name="Lee J."/>
            <person name="Lipzen A."/>
            <person name="Pangilinan J."/>
            <person name="LaButti K."/>
            <person name="Hainaut M."/>
            <person name="Henrissat B."/>
            <person name="Grigoriev I.V."/>
            <person name="Spatafora J.W."/>
            <person name="Aime M.C."/>
        </authorList>
    </citation>
    <scope>NUCLEOTIDE SEQUENCE [LARGE SCALE GENOMIC DNA]</scope>
    <source>
        <strain evidence="2 3">MCA 4186</strain>
    </source>
</reference>
<feature type="compositionally biased region" description="Basic residues" evidence="1">
    <location>
        <begin position="22"/>
        <end position="31"/>
    </location>
</feature>